<dbReference type="AlphaFoldDB" id="A0A9X0PE03"/>
<proteinExistence type="predicted"/>
<protein>
    <submittedName>
        <fullName evidence="1">Uncharacterized protein</fullName>
    </submittedName>
</protein>
<accession>A0A9X0PE03</accession>
<dbReference type="EMBL" id="JABTCN010000007">
    <property type="protein sequence ID" value="MBA8776050.1"/>
    <property type="molecule type" value="Genomic_DNA"/>
</dbReference>
<comment type="caution">
    <text evidence="1">The sequence shown here is derived from an EMBL/GenBank/DDBJ whole genome shotgun (WGS) entry which is preliminary data.</text>
</comment>
<dbReference type="Proteomes" id="UP000524893">
    <property type="component" value="Unassembled WGS sequence"/>
</dbReference>
<gene>
    <name evidence="1" type="ORF">HR081_03795</name>
</gene>
<organism evidence="1 2">
    <name type="scientific">Staphylococcus coagulans</name>
    <dbReference type="NCBI Taxonomy" id="74706"/>
    <lineage>
        <taxon>Bacteria</taxon>
        <taxon>Bacillati</taxon>
        <taxon>Bacillota</taxon>
        <taxon>Bacilli</taxon>
        <taxon>Bacillales</taxon>
        <taxon>Staphylococcaceae</taxon>
        <taxon>Staphylococcus</taxon>
    </lineage>
</organism>
<name>A0A9X0PE03_9STAP</name>
<evidence type="ECO:0000313" key="1">
    <source>
        <dbReference type="EMBL" id="MBA8776050.1"/>
    </source>
</evidence>
<sequence length="172" mass="20199">MAELAVAKFLVQIFNETPSNIHIYDAERADFEYRAGEEYDIKVIKNSVEKKCEVRNSWSYKTSISDFCRMYDILGTYTHESKKTEEMSDFFFRPILQLNELSDAIPKNSIELVKPKKVKLYIVAACDKQQMISKGNYNKWMSKGQTKYHTTKINLLNSVDSFEDLYNNLFER</sequence>
<evidence type="ECO:0000313" key="2">
    <source>
        <dbReference type="Proteomes" id="UP000524893"/>
    </source>
</evidence>
<reference evidence="1 2" key="1">
    <citation type="journal article" date="2020" name="Access Microbiol">
        <title>Isolation and genome sequencing of Staphylococcus schleiferi subspecies coagulans from Antarctic seals.</title>
        <authorList>
            <person name="Foster G."/>
            <person name="Robb A."/>
            <person name="Paterson G.K."/>
        </authorList>
    </citation>
    <scope>NUCLEOTIDE SEQUENCE [LARGE SCALE GENOMIC DNA]</scope>
    <source>
        <strain evidence="1 2">M615/02/4</strain>
    </source>
</reference>